<keyword evidence="5" id="KW-1185">Reference proteome</keyword>
<gene>
    <name evidence="4" type="ORF">OSR52_06840</name>
</gene>
<organism evidence="4 5">
    <name type="scientific">Galbibacter pacificus</name>
    <dbReference type="NCBI Taxonomy" id="2996052"/>
    <lineage>
        <taxon>Bacteria</taxon>
        <taxon>Pseudomonadati</taxon>
        <taxon>Bacteroidota</taxon>
        <taxon>Flavobacteriia</taxon>
        <taxon>Flavobacteriales</taxon>
        <taxon>Flavobacteriaceae</taxon>
        <taxon>Galbibacter</taxon>
    </lineage>
</organism>
<dbReference type="Gene3D" id="3.40.250.10">
    <property type="entry name" value="Rhodanese-like domain"/>
    <property type="match status" value="2"/>
</dbReference>
<dbReference type="InterPro" id="IPR001763">
    <property type="entry name" value="Rhodanese-like_dom"/>
</dbReference>
<evidence type="ECO:0000313" key="5">
    <source>
        <dbReference type="Proteomes" id="UP001153642"/>
    </source>
</evidence>
<dbReference type="EMBL" id="JAPMUA010000002">
    <property type="protein sequence ID" value="MDG3585582.1"/>
    <property type="molecule type" value="Genomic_DNA"/>
</dbReference>
<protein>
    <submittedName>
        <fullName evidence="4">Sulfurtransferase</fullName>
    </submittedName>
</protein>
<dbReference type="PANTHER" id="PTHR11364:SF27">
    <property type="entry name" value="SULFURTRANSFERASE"/>
    <property type="match status" value="1"/>
</dbReference>
<dbReference type="SUPFAM" id="SSF52821">
    <property type="entry name" value="Rhodanese/Cell cycle control phosphatase"/>
    <property type="match status" value="2"/>
</dbReference>
<proteinExistence type="predicted"/>
<dbReference type="CDD" id="cd01448">
    <property type="entry name" value="TST_Repeat_1"/>
    <property type="match status" value="1"/>
</dbReference>
<feature type="domain" description="Rhodanese" evidence="3">
    <location>
        <begin position="16"/>
        <end position="132"/>
    </location>
</feature>
<evidence type="ECO:0000256" key="1">
    <source>
        <dbReference type="ARBA" id="ARBA00022679"/>
    </source>
</evidence>
<evidence type="ECO:0000313" key="4">
    <source>
        <dbReference type="EMBL" id="MDG3585582.1"/>
    </source>
</evidence>
<keyword evidence="1" id="KW-0808">Transferase</keyword>
<comment type="caution">
    <text evidence="4">The sequence shown here is derived from an EMBL/GenBank/DDBJ whole genome shotgun (WGS) entry which is preliminary data.</text>
</comment>
<dbReference type="PANTHER" id="PTHR11364">
    <property type="entry name" value="THIOSULFATE SULFERTANSFERASE"/>
    <property type="match status" value="1"/>
</dbReference>
<sequence length="275" mass="31121">METPIVSVEWLHLNINDPDLIILDASLPSKVNDEIDNLGQIQIKNARYFNLKENFSDQTSVFPSTFPDKKQFETESRKLGINNKSKIIIYDNMGIYSSPRAWWMYKVMGHHNVAVLNGGLPEWIAKGYKTVPIQKPDTEKGNFTASIDRSQIKNYPYIKKNIELKQSLLIDARSSERYNGIAPDPRKGLKSGHIPNSINIPYTSVLKNGKIRNQRELIPIFEKIKHENPKALTFTCGSGITACIVLLASELVVNTKKSVYDGSWTEWATLEGLVN</sequence>
<evidence type="ECO:0000256" key="2">
    <source>
        <dbReference type="ARBA" id="ARBA00022737"/>
    </source>
</evidence>
<keyword evidence="2" id="KW-0677">Repeat</keyword>
<name>A0ABT6FQN6_9FLAO</name>
<accession>A0ABT6FQN6</accession>
<reference evidence="4" key="1">
    <citation type="submission" date="2022-11" db="EMBL/GenBank/DDBJ databases">
        <title>High-quality draft genome sequence of Galbibacter sp. strain CMA-7.</title>
        <authorList>
            <person name="Wei L."/>
            <person name="Dong C."/>
            <person name="Shao Z."/>
        </authorList>
    </citation>
    <scope>NUCLEOTIDE SEQUENCE</scope>
    <source>
        <strain evidence="4">CMA-7</strain>
    </source>
</reference>
<dbReference type="PROSITE" id="PS50206">
    <property type="entry name" value="RHODANESE_3"/>
    <property type="match status" value="2"/>
</dbReference>
<dbReference type="CDD" id="cd01449">
    <property type="entry name" value="TST_Repeat_2"/>
    <property type="match status" value="1"/>
</dbReference>
<dbReference type="InterPro" id="IPR036873">
    <property type="entry name" value="Rhodanese-like_dom_sf"/>
</dbReference>
<dbReference type="RefSeq" id="WP_277899155.1">
    <property type="nucleotide sequence ID" value="NZ_JAPMUA010000002.1"/>
</dbReference>
<evidence type="ECO:0000259" key="3">
    <source>
        <dbReference type="PROSITE" id="PS50206"/>
    </source>
</evidence>
<dbReference type="SMART" id="SM00450">
    <property type="entry name" value="RHOD"/>
    <property type="match status" value="2"/>
</dbReference>
<dbReference type="Pfam" id="PF00581">
    <property type="entry name" value="Rhodanese"/>
    <property type="match status" value="2"/>
</dbReference>
<feature type="domain" description="Rhodanese" evidence="3">
    <location>
        <begin position="163"/>
        <end position="272"/>
    </location>
</feature>
<dbReference type="InterPro" id="IPR045078">
    <property type="entry name" value="TST/MPST-like"/>
</dbReference>
<dbReference type="Proteomes" id="UP001153642">
    <property type="component" value="Unassembled WGS sequence"/>
</dbReference>